<proteinExistence type="predicted"/>
<name>A0ACC0HA49_9ERIC</name>
<sequence length="108" mass="12278">MHTAMHTQHTHLHPPLSHTHAQHTLMHTHHCHKTPRRTNTDTVSEFRALVQELTGQDAKYSEIGCVGGNQMVSDEIKINGGGSLMRSKSMVVIIMMMIMIMHWKKSQD</sequence>
<evidence type="ECO:0000313" key="1">
    <source>
        <dbReference type="EMBL" id="KAI8010199.1"/>
    </source>
</evidence>
<protein>
    <submittedName>
        <fullName evidence="1">Uncharacterized protein</fullName>
    </submittedName>
</protein>
<keyword evidence="2" id="KW-1185">Reference proteome</keyword>
<dbReference type="Proteomes" id="UP001060215">
    <property type="component" value="Chromosome 5"/>
</dbReference>
<accession>A0ACC0HA49</accession>
<reference evidence="1 2" key="1">
    <citation type="journal article" date="2022" name="Plant J.">
        <title>Chromosome-level genome of Camellia lanceoleosa provides a valuable resource for understanding genome evolution and self-incompatibility.</title>
        <authorList>
            <person name="Gong W."/>
            <person name="Xiao S."/>
            <person name="Wang L."/>
            <person name="Liao Z."/>
            <person name="Chang Y."/>
            <person name="Mo W."/>
            <person name="Hu G."/>
            <person name="Li W."/>
            <person name="Zhao G."/>
            <person name="Zhu H."/>
            <person name="Hu X."/>
            <person name="Ji K."/>
            <person name="Xiang X."/>
            <person name="Song Q."/>
            <person name="Yuan D."/>
            <person name="Jin S."/>
            <person name="Zhang L."/>
        </authorList>
    </citation>
    <scope>NUCLEOTIDE SEQUENCE [LARGE SCALE GENOMIC DNA]</scope>
    <source>
        <strain evidence="1">SQ_2022a</strain>
    </source>
</reference>
<evidence type="ECO:0000313" key="2">
    <source>
        <dbReference type="Proteomes" id="UP001060215"/>
    </source>
</evidence>
<comment type="caution">
    <text evidence="1">The sequence shown here is derived from an EMBL/GenBank/DDBJ whole genome shotgun (WGS) entry which is preliminary data.</text>
</comment>
<gene>
    <name evidence="1" type="ORF">LOK49_LG06G02971</name>
</gene>
<dbReference type="EMBL" id="CM045762">
    <property type="protein sequence ID" value="KAI8010199.1"/>
    <property type="molecule type" value="Genomic_DNA"/>
</dbReference>
<organism evidence="1 2">
    <name type="scientific">Camellia lanceoleosa</name>
    <dbReference type="NCBI Taxonomy" id="1840588"/>
    <lineage>
        <taxon>Eukaryota</taxon>
        <taxon>Viridiplantae</taxon>
        <taxon>Streptophyta</taxon>
        <taxon>Embryophyta</taxon>
        <taxon>Tracheophyta</taxon>
        <taxon>Spermatophyta</taxon>
        <taxon>Magnoliopsida</taxon>
        <taxon>eudicotyledons</taxon>
        <taxon>Gunneridae</taxon>
        <taxon>Pentapetalae</taxon>
        <taxon>asterids</taxon>
        <taxon>Ericales</taxon>
        <taxon>Theaceae</taxon>
        <taxon>Camellia</taxon>
    </lineage>
</organism>